<gene>
    <name evidence="2" type="ORF">SHERM_15715</name>
</gene>
<feature type="region of interest" description="Disordered" evidence="1">
    <location>
        <begin position="112"/>
        <end position="133"/>
    </location>
</feature>
<dbReference type="AlphaFoldDB" id="A0A9N7MY35"/>
<evidence type="ECO:0000313" key="3">
    <source>
        <dbReference type="Proteomes" id="UP001153555"/>
    </source>
</evidence>
<comment type="caution">
    <text evidence="2">The sequence shown here is derived from an EMBL/GenBank/DDBJ whole genome shotgun (WGS) entry which is preliminary data.</text>
</comment>
<accession>A0A9N7MY35</accession>
<organism evidence="2 3">
    <name type="scientific">Striga hermonthica</name>
    <name type="common">Purple witchweed</name>
    <name type="synonym">Buchnera hermonthica</name>
    <dbReference type="NCBI Taxonomy" id="68872"/>
    <lineage>
        <taxon>Eukaryota</taxon>
        <taxon>Viridiplantae</taxon>
        <taxon>Streptophyta</taxon>
        <taxon>Embryophyta</taxon>
        <taxon>Tracheophyta</taxon>
        <taxon>Spermatophyta</taxon>
        <taxon>Magnoliopsida</taxon>
        <taxon>eudicotyledons</taxon>
        <taxon>Gunneridae</taxon>
        <taxon>Pentapetalae</taxon>
        <taxon>asterids</taxon>
        <taxon>lamiids</taxon>
        <taxon>Lamiales</taxon>
        <taxon>Orobanchaceae</taxon>
        <taxon>Buchnereae</taxon>
        <taxon>Striga</taxon>
    </lineage>
</organism>
<reference evidence="2" key="1">
    <citation type="submission" date="2019-12" db="EMBL/GenBank/DDBJ databases">
        <authorList>
            <person name="Scholes J."/>
        </authorList>
    </citation>
    <scope>NUCLEOTIDE SEQUENCE</scope>
</reference>
<dbReference type="EMBL" id="CACSLK010013607">
    <property type="protein sequence ID" value="CAA0815829.1"/>
    <property type="molecule type" value="Genomic_DNA"/>
</dbReference>
<proteinExistence type="predicted"/>
<protein>
    <submittedName>
        <fullName evidence="2">Uncharacterized protein</fullName>
    </submittedName>
</protein>
<keyword evidence="3" id="KW-1185">Reference proteome</keyword>
<name>A0A9N7MY35_STRHE</name>
<feature type="non-terminal residue" evidence="2">
    <location>
        <position position="133"/>
    </location>
</feature>
<evidence type="ECO:0000256" key="1">
    <source>
        <dbReference type="SAM" id="MobiDB-lite"/>
    </source>
</evidence>
<sequence>VFRSVMTRSRIVCLVRQDLSIIFNKSAPRFSNSEESEKSWKILSHEGLLLEVKYNLGGSKKLQVLQVDMRRSGEEPIDNNESCHEDNRCFLLKDAMSTSQYTGRLRRESSLPAFRSEIRQQPAEDDPHISEFH</sequence>
<feature type="non-terminal residue" evidence="2">
    <location>
        <position position="1"/>
    </location>
</feature>
<dbReference type="Proteomes" id="UP001153555">
    <property type="component" value="Unassembled WGS sequence"/>
</dbReference>
<evidence type="ECO:0000313" key="2">
    <source>
        <dbReference type="EMBL" id="CAA0815829.1"/>
    </source>
</evidence>